<feature type="region of interest" description="Disordered" evidence="1">
    <location>
        <begin position="85"/>
        <end position="149"/>
    </location>
</feature>
<evidence type="ECO:0000256" key="1">
    <source>
        <dbReference type="SAM" id="MobiDB-lite"/>
    </source>
</evidence>
<keyword evidence="3" id="KW-1185">Reference proteome</keyword>
<feature type="compositionally biased region" description="Polar residues" evidence="1">
    <location>
        <begin position="130"/>
        <end position="141"/>
    </location>
</feature>
<gene>
    <name evidence="2" type="ORF">SKAU_G00095410</name>
</gene>
<dbReference type="AlphaFoldDB" id="A0A9Q1J6X7"/>
<dbReference type="Proteomes" id="UP001152622">
    <property type="component" value="Chromosome 3"/>
</dbReference>
<evidence type="ECO:0000313" key="2">
    <source>
        <dbReference type="EMBL" id="KAJ8369513.1"/>
    </source>
</evidence>
<comment type="caution">
    <text evidence="2">The sequence shown here is derived from an EMBL/GenBank/DDBJ whole genome shotgun (WGS) entry which is preliminary data.</text>
</comment>
<proteinExistence type="predicted"/>
<name>A0A9Q1J6X7_SYNKA</name>
<organism evidence="2 3">
    <name type="scientific">Synaphobranchus kaupii</name>
    <name type="common">Kaup's arrowtooth eel</name>
    <dbReference type="NCBI Taxonomy" id="118154"/>
    <lineage>
        <taxon>Eukaryota</taxon>
        <taxon>Metazoa</taxon>
        <taxon>Chordata</taxon>
        <taxon>Craniata</taxon>
        <taxon>Vertebrata</taxon>
        <taxon>Euteleostomi</taxon>
        <taxon>Actinopterygii</taxon>
        <taxon>Neopterygii</taxon>
        <taxon>Teleostei</taxon>
        <taxon>Anguilliformes</taxon>
        <taxon>Synaphobranchidae</taxon>
        <taxon>Synaphobranchus</taxon>
    </lineage>
</organism>
<dbReference type="EMBL" id="JAINUF010000003">
    <property type="protein sequence ID" value="KAJ8369513.1"/>
    <property type="molecule type" value="Genomic_DNA"/>
</dbReference>
<reference evidence="2" key="1">
    <citation type="journal article" date="2023" name="Science">
        <title>Genome structures resolve the early diversification of teleost fishes.</title>
        <authorList>
            <person name="Parey E."/>
            <person name="Louis A."/>
            <person name="Montfort J."/>
            <person name="Bouchez O."/>
            <person name="Roques C."/>
            <person name="Iampietro C."/>
            <person name="Lluch J."/>
            <person name="Castinel A."/>
            <person name="Donnadieu C."/>
            <person name="Desvignes T."/>
            <person name="Floi Bucao C."/>
            <person name="Jouanno E."/>
            <person name="Wen M."/>
            <person name="Mejri S."/>
            <person name="Dirks R."/>
            <person name="Jansen H."/>
            <person name="Henkel C."/>
            <person name="Chen W.J."/>
            <person name="Zahm M."/>
            <person name="Cabau C."/>
            <person name="Klopp C."/>
            <person name="Thompson A.W."/>
            <person name="Robinson-Rechavi M."/>
            <person name="Braasch I."/>
            <person name="Lecointre G."/>
            <person name="Bobe J."/>
            <person name="Postlethwait J.H."/>
            <person name="Berthelot C."/>
            <person name="Roest Crollius H."/>
            <person name="Guiguen Y."/>
        </authorList>
    </citation>
    <scope>NUCLEOTIDE SEQUENCE</scope>
    <source>
        <strain evidence="2">WJC10195</strain>
    </source>
</reference>
<evidence type="ECO:0000313" key="3">
    <source>
        <dbReference type="Proteomes" id="UP001152622"/>
    </source>
</evidence>
<protein>
    <submittedName>
        <fullName evidence="2">Uncharacterized protein</fullName>
    </submittedName>
</protein>
<accession>A0A9Q1J6X7</accession>
<sequence length="149" mass="16230">MDGVGLPASLAEWCEGGLPASLAEWCGGGIVLDLGFFRVAHGGESAETFIDVVLKVFQIEWLLFQLEEVRRFLGRAALQQQWLREPRTARGTGADARSPLTGFPSEARVPTRSRNHKTLQGRPRPKESSARGSQAKLSFPSSDKGAELP</sequence>